<evidence type="ECO:0000259" key="8">
    <source>
        <dbReference type="Pfam" id="PF07731"/>
    </source>
</evidence>
<gene>
    <name evidence="10" type="ORF">PRZ48_008729</name>
</gene>
<keyword evidence="4" id="KW-0186">Copper</keyword>
<feature type="domain" description="Plastocyanin-like" evidence="9">
    <location>
        <begin position="133"/>
        <end position="247"/>
    </location>
</feature>
<feature type="domain" description="Plastocyanin-like" evidence="7">
    <location>
        <begin position="259"/>
        <end position="417"/>
    </location>
</feature>
<keyword evidence="3" id="KW-0560">Oxidoreductase</keyword>
<feature type="region of interest" description="Disordered" evidence="5">
    <location>
        <begin position="32"/>
        <end position="54"/>
    </location>
</feature>
<dbReference type="InterPro" id="IPR011707">
    <property type="entry name" value="Cu-oxidase-like_N"/>
</dbReference>
<dbReference type="InterPro" id="IPR011706">
    <property type="entry name" value="Cu-oxidase_C"/>
</dbReference>
<name>A0ABR0EGC9_ZASCE</name>
<dbReference type="PANTHER" id="PTHR11709">
    <property type="entry name" value="MULTI-COPPER OXIDASE"/>
    <property type="match status" value="1"/>
</dbReference>
<keyword evidence="2" id="KW-0479">Metal-binding</keyword>
<keyword evidence="11" id="KW-1185">Reference proteome</keyword>
<dbReference type="Pfam" id="PF00394">
    <property type="entry name" value="Cu-oxidase"/>
    <property type="match status" value="1"/>
</dbReference>
<dbReference type="Pfam" id="PF07731">
    <property type="entry name" value="Cu-oxidase_2"/>
    <property type="match status" value="1"/>
</dbReference>
<proteinExistence type="inferred from homology"/>
<accession>A0ABR0EGC9</accession>
<feature type="chain" id="PRO_5045047173" description="Laccase" evidence="6">
    <location>
        <begin position="24"/>
        <end position="659"/>
    </location>
</feature>
<feature type="compositionally biased region" description="Basic and acidic residues" evidence="5">
    <location>
        <begin position="42"/>
        <end position="54"/>
    </location>
</feature>
<dbReference type="CDD" id="cd13854">
    <property type="entry name" value="CuRO_1_MaLCC_like"/>
    <property type="match status" value="1"/>
</dbReference>
<protein>
    <recommendedName>
        <fullName evidence="12">Laccase</fullName>
    </recommendedName>
</protein>
<dbReference type="InterPro" id="IPR001117">
    <property type="entry name" value="Cu-oxidase_2nd"/>
</dbReference>
<evidence type="ECO:0000256" key="1">
    <source>
        <dbReference type="ARBA" id="ARBA00010609"/>
    </source>
</evidence>
<dbReference type="EMBL" id="JAXOVC010000006">
    <property type="protein sequence ID" value="KAK4500540.1"/>
    <property type="molecule type" value="Genomic_DNA"/>
</dbReference>
<dbReference type="SUPFAM" id="SSF49503">
    <property type="entry name" value="Cupredoxins"/>
    <property type="match status" value="3"/>
</dbReference>
<evidence type="ECO:0000259" key="9">
    <source>
        <dbReference type="Pfam" id="PF07732"/>
    </source>
</evidence>
<evidence type="ECO:0000256" key="2">
    <source>
        <dbReference type="ARBA" id="ARBA00022723"/>
    </source>
</evidence>
<reference evidence="10 11" key="1">
    <citation type="journal article" date="2023" name="G3 (Bethesda)">
        <title>A chromosome-level genome assembly of Zasmidium syzygii isolated from banana leaves.</title>
        <authorList>
            <person name="van Westerhoven A.C."/>
            <person name="Mehrabi R."/>
            <person name="Talebi R."/>
            <person name="Steentjes M.B.F."/>
            <person name="Corcolon B."/>
            <person name="Chong P.A."/>
            <person name="Kema G.H.J."/>
            <person name="Seidl M.F."/>
        </authorList>
    </citation>
    <scope>NUCLEOTIDE SEQUENCE [LARGE SCALE GENOMIC DNA]</scope>
    <source>
        <strain evidence="10 11">P124</strain>
    </source>
</reference>
<dbReference type="InterPro" id="IPR045087">
    <property type="entry name" value="Cu-oxidase_fam"/>
</dbReference>
<comment type="similarity">
    <text evidence="1">Belongs to the multicopper oxidase family.</text>
</comment>
<evidence type="ECO:0000313" key="11">
    <source>
        <dbReference type="Proteomes" id="UP001305779"/>
    </source>
</evidence>
<dbReference type="Pfam" id="PF07732">
    <property type="entry name" value="Cu-oxidase_3"/>
    <property type="match status" value="1"/>
</dbReference>
<evidence type="ECO:0000259" key="7">
    <source>
        <dbReference type="Pfam" id="PF00394"/>
    </source>
</evidence>
<dbReference type="PROSITE" id="PS00080">
    <property type="entry name" value="MULTICOPPER_OXIDASE2"/>
    <property type="match status" value="1"/>
</dbReference>
<dbReference type="Proteomes" id="UP001305779">
    <property type="component" value="Unassembled WGS sequence"/>
</dbReference>
<keyword evidence="6" id="KW-0732">Signal</keyword>
<dbReference type="Gene3D" id="2.60.40.420">
    <property type="entry name" value="Cupredoxins - blue copper proteins"/>
    <property type="match status" value="3"/>
</dbReference>
<evidence type="ECO:0000256" key="5">
    <source>
        <dbReference type="SAM" id="MobiDB-lite"/>
    </source>
</evidence>
<sequence>MFFKAHCLLVLATSAAAAAGVAADRKAPNQLWDMFKPSPGRYQDESSDHPKDWKQPRKRFWGFWNSDDDSKISPMNQNGWSTWGSFNQSALPKWSSWSGSGTPWGGMTTNNANPYTSSGKVNGPRTRTYDFTVATCDIKPDGVLTKGAVCINGQFPGPLIEANYGDTISVTVRNNLKDEGTSMHWHGFLQTGNCQNDGVPGVQQCPIAPGSSYTYTMKAELYGSSWYHTHYSAQYAGGAIGPMVVYGPWNSGYDVDIGPVMLSEWYRDSYTSVVQKLFRPLKSGGPVRPLANSNLIDGKMRFPCDTTSLPCVTASHAKFNFTSGKNHKLRLMNVGSAAVQKFSIDGHTMQVVATDYMPVKPYNTSMIALGVGQRADVIVHGSGKKGDKYWMRSNIVGCSLNDGVLTEALAVIYYQGADTKTLPTAPANQGPAAANDIRQCGGDPLLTTEPSYPLAAGKPDATRTFEIRTKSNGTNIIYTFGEGASARTFRANFNEPLLRKALDNTIIEVDATRNLWYLQNAKVARAIIYNYNDAPHPIHYHGHNMQILNVGMGKWDGTIIRPNNPQRRDVQMMPPGTETTPSFLVVQWDVDNPGVWPLHCHFAWHSSMGLVANIVEPSVKGIQSSLGAATAQIKQTCDGWNAYLKKTGGPLLTGIDSGL</sequence>
<dbReference type="CDD" id="cd13880">
    <property type="entry name" value="CuRO_2_MaLCC_like"/>
    <property type="match status" value="1"/>
</dbReference>
<organism evidence="10 11">
    <name type="scientific">Zasmidium cellare</name>
    <name type="common">Wine cellar mold</name>
    <name type="synonym">Racodium cellare</name>
    <dbReference type="NCBI Taxonomy" id="395010"/>
    <lineage>
        <taxon>Eukaryota</taxon>
        <taxon>Fungi</taxon>
        <taxon>Dikarya</taxon>
        <taxon>Ascomycota</taxon>
        <taxon>Pezizomycotina</taxon>
        <taxon>Dothideomycetes</taxon>
        <taxon>Dothideomycetidae</taxon>
        <taxon>Mycosphaerellales</taxon>
        <taxon>Mycosphaerellaceae</taxon>
        <taxon>Zasmidium</taxon>
    </lineage>
</organism>
<evidence type="ECO:0000313" key="10">
    <source>
        <dbReference type="EMBL" id="KAK4500540.1"/>
    </source>
</evidence>
<evidence type="ECO:0000256" key="6">
    <source>
        <dbReference type="SAM" id="SignalP"/>
    </source>
</evidence>
<dbReference type="InterPro" id="IPR008972">
    <property type="entry name" value="Cupredoxin"/>
</dbReference>
<comment type="caution">
    <text evidence="10">The sequence shown here is derived from an EMBL/GenBank/DDBJ whole genome shotgun (WGS) entry which is preliminary data.</text>
</comment>
<evidence type="ECO:0000256" key="4">
    <source>
        <dbReference type="ARBA" id="ARBA00023008"/>
    </source>
</evidence>
<dbReference type="InterPro" id="IPR002355">
    <property type="entry name" value="Cu_oxidase_Cu_BS"/>
</dbReference>
<evidence type="ECO:0008006" key="12">
    <source>
        <dbReference type="Google" id="ProtNLM"/>
    </source>
</evidence>
<dbReference type="PANTHER" id="PTHR11709:SF145">
    <property type="entry name" value="LCC1"/>
    <property type="match status" value="1"/>
</dbReference>
<evidence type="ECO:0000256" key="3">
    <source>
        <dbReference type="ARBA" id="ARBA00023002"/>
    </source>
</evidence>
<feature type="signal peptide" evidence="6">
    <location>
        <begin position="1"/>
        <end position="23"/>
    </location>
</feature>
<feature type="domain" description="Plastocyanin-like" evidence="8">
    <location>
        <begin position="506"/>
        <end position="617"/>
    </location>
</feature>